<keyword evidence="2" id="KW-1185">Reference proteome</keyword>
<comment type="caution">
    <text evidence="1">The sequence shown here is derived from an EMBL/GenBank/DDBJ whole genome shotgun (WGS) entry which is preliminary data.</text>
</comment>
<dbReference type="CDD" id="cd22969">
    <property type="entry name" value="DD_IQCK"/>
    <property type="match status" value="1"/>
</dbReference>
<dbReference type="Pfam" id="PF00612">
    <property type="entry name" value="IQ"/>
    <property type="match status" value="1"/>
</dbReference>
<dbReference type="InterPro" id="IPR043408">
    <property type="entry name" value="IQCK"/>
</dbReference>
<evidence type="ECO:0000313" key="1">
    <source>
        <dbReference type="EMBL" id="KAK2586800.1"/>
    </source>
</evidence>
<gene>
    <name evidence="1" type="ORF">KPH14_011825</name>
</gene>
<reference evidence="1" key="1">
    <citation type="submission" date="2021-08" db="EMBL/GenBank/DDBJ databases">
        <authorList>
            <person name="Misof B."/>
            <person name="Oliver O."/>
            <person name="Podsiadlowski L."/>
            <person name="Donath A."/>
            <person name="Peters R."/>
            <person name="Mayer C."/>
            <person name="Rust J."/>
            <person name="Gunkel S."/>
            <person name="Lesny P."/>
            <person name="Martin S."/>
            <person name="Oeyen J.P."/>
            <person name="Petersen M."/>
            <person name="Panagiotis P."/>
            <person name="Wilbrandt J."/>
            <person name="Tanja T."/>
        </authorList>
    </citation>
    <scope>NUCLEOTIDE SEQUENCE</scope>
    <source>
        <strain evidence="1">GBR_01_08_01A</strain>
        <tissue evidence="1">Thorax + abdomen</tissue>
    </source>
</reference>
<accession>A0AAD9RVP4</accession>
<organism evidence="1 2">
    <name type="scientific">Odynerus spinipes</name>
    <dbReference type="NCBI Taxonomy" id="1348599"/>
    <lineage>
        <taxon>Eukaryota</taxon>
        <taxon>Metazoa</taxon>
        <taxon>Ecdysozoa</taxon>
        <taxon>Arthropoda</taxon>
        <taxon>Hexapoda</taxon>
        <taxon>Insecta</taxon>
        <taxon>Pterygota</taxon>
        <taxon>Neoptera</taxon>
        <taxon>Endopterygota</taxon>
        <taxon>Hymenoptera</taxon>
        <taxon>Apocrita</taxon>
        <taxon>Aculeata</taxon>
        <taxon>Vespoidea</taxon>
        <taxon>Vespidae</taxon>
        <taxon>Eumeninae</taxon>
        <taxon>Odynerus</taxon>
    </lineage>
</organism>
<dbReference type="AlphaFoldDB" id="A0AAD9RVP4"/>
<dbReference type="Proteomes" id="UP001258017">
    <property type="component" value="Unassembled WGS sequence"/>
</dbReference>
<dbReference type="EMBL" id="JAIFRP010000011">
    <property type="protein sequence ID" value="KAK2586800.1"/>
    <property type="molecule type" value="Genomic_DNA"/>
</dbReference>
<name>A0AAD9RVP4_9HYME</name>
<proteinExistence type="predicted"/>
<evidence type="ECO:0008006" key="3">
    <source>
        <dbReference type="Google" id="ProtNLM"/>
    </source>
</evidence>
<dbReference type="PROSITE" id="PS50096">
    <property type="entry name" value="IQ"/>
    <property type="match status" value="1"/>
</dbReference>
<evidence type="ECO:0000313" key="2">
    <source>
        <dbReference type="Proteomes" id="UP001258017"/>
    </source>
</evidence>
<sequence>MFSVLGKGYAAEESNSFDYWLEGEANARCEKEESFDLGDAPIDKEEEEQQQQQQQRNHLWRCIVDEYEKKRSKYTEWKIKLKNSSTTVPYHDGQSNYLNREIFLFLLPAMEEMLAEARRWDALRLQKCRFNGLDYLAELLWNRNPKHPKRALKWRDVFDIPQFKLLLRLHPRPIFPISWLLTKNEAALHIQRYIRGWLVRRRDDVQEMRQFWKTIAEEKADITKNLTDKDLGRKEKLKINEQIDDLCEFYKLVGKYRKI</sequence>
<dbReference type="PANTHER" id="PTHR34927">
    <property type="entry name" value="IQ DOMAIN-CONTAINING PROTEIN K"/>
    <property type="match status" value="1"/>
</dbReference>
<dbReference type="InterPro" id="IPR000048">
    <property type="entry name" value="IQ_motif_EF-hand-BS"/>
</dbReference>
<reference evidence="1" key="2">
    <citation type="journal article" date="2023" name="Commun. Biol.">
        <title>Intrasexual cuticular hydrocarbon dimorphism in a wasp sheds light on hydrocarbon biosynthesis genes in Hymenoptera.</title>
        <authorList>
            <person name="Moris V.C."/>
            <person name="Podsiadlowski L."/>
            <person name="Martin S."/>
            <person name="Oeyen J.P."/>
            <person name="Donath A."/>
            <person name="Petersen M."/>
            <person name="Wilbrandt J."/>
            <person name="Misof B."/>
            <person name="Liedtke D."/>
            <person name="Thamm M."/>
            <person name="Scheiner R."/>
            <person name="Schmitt T."/>
            <person name="Niehuis O."/>
        </authorList>
    </citation>
    <scope>NUCLEOTIDE SEQUENCE</scope>
    <source>
        <strain evidence="1">GBR_01_08_01A</strain>
    </source>
</reference>
<dbReference type="PANTHER" id="PTHR34927:SF1">
    <property type="entry name" value="IQ DOMAIN-CONTAINING PROTEIN K"/>
    <property type="match status" value="1"/>
</dbReference>
<protein>
    <recommendedName>
        <fullName evidence="3">IQ domain-containing protein K</fullName>
    </recommendedName>
</protein>